<organism evidence="1 2">
    <name type="scientific">Jiangella anatolica</name>
    <dbReference type="NCBI Taxonomy" id="2670374"/>
    <lineage>
        <taxon>Bacteria</taxon>
        <taxon>Bacillati</taxon>
        <taxon>Actinomycetota</taxon>
        <taxon>Actinomycetes</taxon>
        <taxon>Jiangellales</taxon>
        <taxon>Jiangellaceae</taxon>
        <taxon>Jiangella</taxon>
    </lineage>
</organism>
<dbReference type="SUPFAM" id="SSF53795">
    <property type="entry name" value="PEP carboxykinase-like"/>
    <property type="match status" value="1"/>
</dbReference>
<dbReference type="AlphaFoldDB" id="A0A2W2BZC5"/>
<dbReference type="InterPro" id="IPR025662">
    <property type="entry name" value="Sigma_54_int_dom_ATP-bd_1"/>
</dbReference>
<dbReference type="Proteomes" id="UP000248764">
    <property type="component" value="Unassembled WGS sequence"/>
</dbReference>
<dbReference type="EMBL" id="POTW01000069">
    <property type="protein sequence ID" value="PZF81017.1"/>
    <property type="molecule type" value="Genomic_DNA"/>
</dbReference>
<dbReference type="Gene3D" id="3.40.50.300">
    <property type="entry name" value="P-loop containing nucleotide triphosphate hydrolases"/>
    <property type="match status" value="1"/>
</dbReference>
<evidence type="ECO:0000313" key="2">
    <source>
        <dbReference type="Proteomes" id="UP000248764"/>
    </source>
</evidence>
<evidence type="ECO:0000313" key="1">
    <source>
        <dbReference type="EMBL" id="PZF81017.1"/>
    </source>
</evidence>
<comment type="caution">
    <text evidence="1">The sequence shown here is derived from an EMBL/GenBank/DDBJ whole genome shotgun (WGS) entry which is preliminary data.</text>
</comment>
<dbReference type="InterPro" id="IPR027417">
    <property type="entry name" value="P-loop_NTPase"/>
</dbReference>
<gene>
    <name evidence="1" type="ORF">C1I92_23195</name>
</gene>
<dbReference type="PROSITE" id="PS00675">
    <property type="entry name" value="SIGMA54_INTERACT_1"/>
    <property type="match status" value="1"/>
</dbReference>
<proteinExistence type="predicted"/>
<sequence>MTGRLVLDVVGVRVEVPSGEDVPAEDLYAAAAAVAIERAPRLLLHTGAVARDGRAVLFPGESGTGKSTMVAACLRRGFGYLSDELVAVEPDTGHVTGWARPLMLTSWALGAVGLDVGPLGAEEKAAVPPERLGAATVAATVPVAQVVELRRGAARTRLTPRPAGEVLAQVLRAGFNHYRLGADAWTAATALARGARGWRLDVAGLDEAADVVAELA</sequence>
<evidence type="ECO:0008006" key="3">
    <source>
        <dbReference type="Google" id="ProtNLM"/>
    </source>
</evidence>
<protein>
    <recommendedName>
        <fullName evidence="3">Serine kinase</fullName>
    </recommendedName>
</protein>
<accession>A0A2W2BZC5</accession>
<keyword evidence="2" id="KW-1185">Reference proteome</keyword>
<reference evidence="1 2" key="1">
    <citation type="submission" date="2018-01" db="EMBL/GenBank/DDBJ databases">
        <title>Draft genome sequence of Jiangella sp. GTF31.</title>
        <authorList>
            <person name="Sahin N."/>
            <person name="Ay H."/>
            <person name="Saygin H."/>
        </authorList>
    </citation>
    <scope>NUCLEOTIDE SEQUENCE [LARGE SCALE GENOMIC DNA]</scope>
    <source>
        <strain evidence="1 2">GTF31</strain>
    </source>
</reference>
<name>A0A2W2BZC5_9ACTN</name>
<dbReference type="RefSeq" id="WP_111257026.1">
    <property type="nucleotide sequence ID" value="NZ_POTW01000069.1"/>
</dbReference>